<evidence type="ECO:0000256" key="9">
    <source>
        <dbReference type="ARBA" id="ARBA00023237"/>
    </source>
</evidence>
<evidence type="ECO:0000256" key="2">
    <source>
        <dbReference type="ARBA" id="ARBA00022448"/>
    </source>
</evidence>
<dbReference type="EMBL" id="JBBUKT010000004">
    <property type="protein sequence ID" value="MEK7951223.1"/>
    <property type="molecule type" value="Genomic_DNA"/>
</dbReference>
<name>A0ABU9AU21_9BACT</name>
<accession>A0ABU9AU21</accession>
<keyword evidence="9 10" id="KW-0998">Cell outer membrane</keyword>
<evidence type="ECO:0000256" key="8">
    <source>
        <dbReference type="ARBA" id="ARBA00023170"/>
    </source>
</evidence>
<dbReference type="InterPro" id="IPR012910">
    <property type="entry name" value="Plug_dom"/>
</dbReference>
<dbReference type="CDD" id="cd01347">
    <property type="entry name" value="ligand_gated_channel"/>
    <property type="match status" value="1"/>
</dbReference>
<feature type="signal peptide" evidence="12">
    <location>
        <begin position="1"/>
        <end position="16"/>
    </location>
</feature>
<dbReference type="Pfam" id="PF07715">
    <property type="entry name" value="Plug"/>
    <property type="match status" value="1"/>
</dbReference>
<comment type="subcellular location">
    <subcellularLocation>
        <location evidence="1 10">Cell outer membrane</location>
        <topology evidence="1 10">Multi-pass membrane protein</topology>
    </subcellularLocation>
</comment>
<keyword evidence="3 10" id="KW-1134">Transmembrane beta strand</keyword>
<feature type="domain" description="TonB-dependent receptor-like beta-barrel" evidence="13">
    <location>
        <begin position="201"/>
        <end position="622"/>
    </location>
</feature>
<comment type="caution">
    <text evidence="15">The sequence shown here is derived from an EMBL/GenBank/DDBJ whole genome shotgun (WGS) entry which is preliminary data.</text>
</comment>
<sequence length="648" mass="72583">MKALPLLCLAPLAASAATSETELGEMVVEAMKPGITHRITAEEVQDFERRNLAESLDLLPGVSLTRMGARAESMVTVRGFDLRQVPLHIDGIPVYVPYDGYADLGRFLMPEAGEIEVAKSISPVLAGPNTLGGLINVFTRRPTEKLEGAVHAGAFSGDGWDAGLSAGGREEKFYWQFDLSWIERSAFPLSDDFVPRPTENGGRRNNSYSEDWHVSGRIGWTPAVDDEYVLGFWSQRGEKGTPPYAGYDKKVAPRFWQWPYWDKDTVYILTRTALGTETTLETKWHYDTFQNLLRSFDDATYSSQTKGYTFNSYYDDWIAGASATIENRSLKNTRLAAAVHYERDHHEETNLGAPTYTFEDETASVGFEAEYDFGQGGSLTGGVSYDWRDIREAVDTNSGAPLYGDKNSSWNPQLVYRQQFNDCLEGHLGWAEKSRFPTIKDRYSYRLGQAIPNPNLDPETVNHFDLGIGGKANDKRIEWEANLFFSRIDDAIQRVDNVAFTPGGAGLFQLQNVGEVEHRGFEFAMASKFTDTIQAGFNYAWISAENRTNPAISIINVPEHEVTLFSKLDLMERLRLIPSFTWSDSRVVSSTGKRVGIYASADVKAEVELPGDVKLGFGVLNILDRNQQLDEGFPEPGRTFFGDIRYEF</sequence>
<keyword evidence="2 10" id="KW-0813">Transport</keyword>
<evidence type="ECO:0000256" key="5">
    <source>
        <dbReference type="ARBA" id="ARBA00022729"/>
    </source>
</evidence>
<evidence type="ECO:0000259" key="13">
    <source>
        <dbReference type="Pfam" id="PF00593"/>
    </source>
</evidence>
<keyword evidence="5 12" id="KW-0732">Signal</keyword>
<dbReference type="Pfam" id="PF00593">
    <property type="entry name" value="TonB_dep_Rec_b-barrel"/>
    <property type="match status" value="1"/>
</dbReference>
<evidence type="ECO:0000256" key="12">
    <source>
        <dbReference type="SAM" id="SignalP"/>
    </source>
</evidence>
<dbReference type="PROSITE" id="PS52016">
    <property type="entry name" value="TONB_DEPENDENT_REC_3"/>
    <property type="match status" value="1"/>
</dbReference>
<feature type="chain" id="PRO_5046867399" evidence="12">
    <location>
        <begin position="17"/>
        <end position="648"/>
    </location>
</feature>
<dbReference type="PANTHER" id="PTHR30069">
    <property type="entry name" value="TONB-DEPENDENT OUTER MEMBRANE RECEPTOR"/>
    <property type="match status" value="1"/>
</dbReference>
<evidence type="ECO:0000256" key="1">
    <source>
        <dbReference type="ARBA" id="ARBA00004571"/>
    </source>
</evidence>
<dbReference type="Proteomes" id="UP001371305">
    <property type="component" value="Unassembled WGS sequence"/>
</dbReference>
<keyword evidence="7 10" id="KW-0472">Membrane</keyword>
<dbReference type="InterPro" id="IPR037066">
    <property type="entry name" value="Plug_dom_sf"/>
</dbReference>
<evidence type="ECO:0000259" key="14">
    <source>
        <dbReference type="Pfam" id="PF07715"/>
    </source>
</evidence>
<evidence type="ECO:0000256" key="10">
    <source>
        <dbReference type="PROSITE-ProRule" id="PRU01360"/>
    </source>
</evidence>
<gene>
    <name evidence="15" type="ORF">WKV53_11970</name>
</gene>
<dbReference type="SUPFAM" id="SSF56935">
    <property type="entry name" value="Porins"/>
    <property type="match status" value="1"/>
</dbReference>
<proteinExistence type="inferred from homology"/>
<protein>
    <submittedName>
        <fullName evidence="15">TonB-dependent receptor</fullName>
    </submittedName>
</protein>
<evidence type="ECO:0000256" key="7">
    <source>
        <dbReference type="ARBA" id="ARBA00023136"/>
    </source>
</evidence>
<reference evidence="15 16" key="1">
    <citation type="submission" date="2024-04" db="EMBL/GenBank/DDBJ databases">
        <title>Luteolibacter sp. isolated from soil.</title>
        <authorList>
            <person name="An J."/>
        </authorList>
    </citation>
    <scope>NUCLEOTIDE SEQUENCE [LARGE SCALE GENOMIC DNA]</scope>
    <source>
        <strain evidence="15 16">Y139</strain>
    </source>
</reference>
<organism evidence="15 16">
    <name type="scientific">Luteolibacter soli</name>
    <dbReference type="NCBI Taxonomy" id="3135280"/>
    <lineage>
        <taxon>Bacteria</taxon>
        <taxon>Pseudomonadati</taxon>
        <taxon>Verrucomicrobiota</taxon>
        <taxon>Verrucomicrobiia</taxon>
        <taxon>Verrucomicrobiales</taxon>
        <taxon>Verrucomicrobiaceae</taxon>
        <taxon>Luteolibacter</taxon>
    </lineage>
</organism>
<feature type="domain" description="TonB-dependent receptor plug" evidence="14">
    <location>
        <begin position="33"/>
        <end position="133"/>
    </location>
</feature>
<dbReference type="Gene3D" id="2.40.170.20">
    <property type="entry name" value="TonB-dependent receptor, beta-barrel domain"/>
    <property type="match status" value="1"/>
</dbReference>
<dbReference type="Gene3D" id="2.170.130.10">
    <property type="entry name" value="TonB-dependent receptor, plug domain"/>
    <property type="match status" value="1"/>
</dbReference>
<evidence type="ECO:0000313" key="16">
    <source>
        <dbReference type="Proteomes" id="UP001371305"/>
    </source>
</evidence>
<keyword evidence="6 11" id="KW-0798">TonB box</keyword>
<evidence type="ECO:0000256" key="4">
    <source>
        <dbReference type="ARBA" id="ARBA00022692"/>
    </source>
</evidence>
<dbReference type="InterPro" id="IPR000531">
    <property type="entry name" value="Beta-barrel_TonB"/>
</dbReference>
<evidence type="ECO:0000313" key="15">
    <source>
        <dbReference type="EMBL" id="MEK7951223.1"/>
    </source>
</evidence>
<dbReference type="PANTHER" id="PTHR30069:SF29">
    <property type="entry name" value="HEMOGLOBIN AND HEMOGLOBIN-HAPTOGLOBIN-BINDING PROTEIN 1-RELATED"/>
    <property type="match status" value="1"/>
</dbReference>
<evidence type="ECO:0000256" key="11">
    <source>
        <dbReference type="RuleBase" id="RU003357"/>
    </source>
</evidence>
<evidence type="ECO:0000256" key="6">
    <source>
        <dbReference type="ARBA" id="ARBA00023077"/>
    </source>
</evidence>
<comment type="similarity">
    <text evidence="10 11">Belongs to the TonB-dependent receptor family.</text>
</comment>
<dbReference type="RefSeq" id="WP_341404825.1">
    <property type="nucleotide sequence ID" value="NZ_JBBUKT010000004.1"/>
</dbReference>
<keyword evidence="16" id="KW-1185">Reference proteome</keyword>
<keyword evidence="8 15" id="KW-0675">Receptor</keyword>
<dbReference type="InterPro" id="IPR039426">
    <property type="entry name" value="TonB-dep_rcpt-like"/>
</dbReference>
<evidence type="ECO:0000256" key="3">
    <source>
        <dbReference type="ARBA" id="ARBA00022452"/>
    </source>
</evidence>
<dbReference type="InterPro" id="IPR036942">
    <property type="entry name" value="Beta-barrel_TonB_sf"/>
</dbReference>
<keyword evidence="4 10" id="KW-0812">Transmembrane</keyword>